<reference evidence="2" key="1">
    <citation type="submission" date="2019-03" db="EMBL/GenBank/DDBJ databases">
        <authorList>
            <person name="Mank J."/>
            <person name="Almeida P."/>
        </authorList>
    </citation>
    <scope>NUCLEOTIDE SEQUENCE</scope>
    <source>
        <strain evidence="2">78183</strain>
    </source>
</reference>
<organism evidence="2">
    <name type="scientific">Salix viminalis</name>
    <name type="common">Common osier</name>
    <name type="synonym">Basket willow</name>
    <dbReference type="NCBI Taxonomy" id="40686"/>
    <lineage>
        <taxon>Eukaryota</taxon>
        <taxon>Viridiplantae</taxon>
        <taxon>Streptophyta</taxon>
        <taxon>Embryophyta</taxon>
        <taxon>Tracheophyta</taxon>
        <taxon>Spermatophyta</taxon>
        <taxon>Magnoliopsida</taxon>
        <taxon>eudicotyledons</taxon>
        <taxon>Gunneridae</taxon>
        <taxon>Pentapetalae</taxon>
        <taxon>rosids</taxon>
        <taxon>fabids</taxon>
        <taxon>Malpighiales</taxon>
        <taxon>Salicaceae</taxon>
        <taxon>Saliceae</taxon>
        <taxon>Salix</taxon>
    </lineage>
</organism>
<dbReference type="PROSITE" id="PS51257">
    <property type="entry name" value="PROKAR_LIPOPROTEIN"/>
    <property type="match status" value="1"/>
</dbReference>
<dbReference type="AlphaFoldDB" id="A0A6N2KPN5"/>
<accession>A0A6N2KPN5</accession>
<keyword evidence="1" id="KW-0812">Transmembrane</keyword>
<keyword evidence="1" id="KW-0472">Membrane</keyword>
<gene>
    <name evidence="2" type="ORF">SVIM_LOCUS112200</name>
</gene>
<name>A0A6N2KPN5_SALVM</name>
<evidence type="ECO:0000313" key="2">
    <source>
        <dbReference type="EMBL" id="VFU30002.1"/>
    </source>
</evidence>
<sequence length="66" mass="7430">MTMKRKSGGGGLTITWFMSCLQTYIAILQRLLNPLNISQTMVILALQKESQSSMLELLQCILCPRI</sequence>
<keyword evidence="1" id="KW-1133">Transmembrane helix</keyword>
<protein>
    <submittedName>
        <fullName evidence="2">Uncharacterized protein</fullName>
    </submittedName>
</protein>
<dbReference type="EMBL" id="CAADRP010000558">
    <property type="protein sequence ID" value="VFU30002.1"/>
    <property type="molecule type" value="Genomic_DNA"/>
</dbReference>
<evidence type="ECO:0000256" key="1">
    <source>
        <dbReference type="SAM" id="Phobius"/>
    </source>
</evidence>
<feature type="transmembrane region" description="Helical" evidence="1">
    <location>
        <begin position="12"/>
        <end position="32"/>
    </location>
</feature>
<proteinExistence type="predicted"/>